<organism evidence="14 15">
    <name type="scientific">Photinus pyralis</name>
    <name type="common">Common eastern firefly</name>
    <name type="synonym">Lampyris pyralis</name>
    <dbReference type="NCBI Taxonomy" id="7054"/>
    <lineage>
        <taxon>Eukaryota</taxon>
        <taxon>Metazoa</taxon>
        <taxon>Ecdysozoa</taxon>
        <taxon>Arthropoda</taxon>
        <taxon>Hexapoda</taxon>
        <taxon>Insecta</taxon>
        <taxon>Pterygota</taxon>
        <taxon>Neoptera</taxon>
        <taxon>Endopterygota</taxon>
        <taxon>Coleoptera</taxon>
        <taxon>Polyphaga</taxon>
        <taxon>Elateriformia</taxon>
        <taxon>Elateroidea</taxon>
        <taxon>Lampyridae</taxon>
        <taxon>Lampyrinae</taxon>
        <taxon>Photinus</taxon>
    </lineage>
</organism>
<feature type="transmembrane region" description="Helical" evidence="11">
    <location>
        <begin position="159"/>
        <end position="176"/>
    </location>
</feature>
<evidence type="ECO:0000256" key="10">
    <source>
        <dbReference type="RuleBase" id="RU363087"/>
    </source>
</evidence>
<comment type="pathway">
    <text evidence="9 10">Isoprenoid biosynthesis; isopentenyl diphosphate biosynthesis via mevalonate pathway; isopentenyl diphosphate from (R)-mevalonate: step 1/3.</text>
</comment>
<keyword evidence="4 10" id="KW-0547">Nucleotide-binding</keyword>
<sequence length="393" mass="42649">MHRSCNNPGLCFNVSAPGKVILYGEHSVVHDKLAVAASLGLRTYLHFDECPSSDNIHFDIPAVNLEYSVNFTVLQQWMNNLLEDNGSTITLGPDLLDHAEVVTSVQSFLKSNSKVEFNEQQLASLTGIFYLLFGILHSVNELKPFTVTLGSDLTLGAGTGSSASFAVTVAAAFVYYKHFKLLSAKLTTFSDDEKSLISKWAYCIEKINHGLPSGIDNAICTYGSMVMFRKSEGMQLMSTCEFQLLLINTEVSRSTKQILNNVIALMQNHKAVIDSVMATMDLIAKSAVSCIIEITNDVNNPILYQRLGELTHINQCMLESLGASHPTIDKICSILKASGLNGKLTGAGGGGYVIAIIPPYVSKNLLNDLIEQLNSEGFRTNLTKLGGLGVSIS</sequence>
<evidence type="ECO:0000256" key="7">
    <source>
        <dbReference type="ARBA" id="ARBA00022842"/>
    </source>
</evidence>
<dbReference type="InterPro" id="IPR006204">
    <property type="entry name" value="GHMP_kinase_N_dom"/>
</dbReference>
<dbReference type="FunCoup" id="A0A5N4AN65">
    <property type="interactions" value="1391"/>
</dbReference>
<dbReference type="InterPro" id="IPR006205">
    <property type="entry name" value="Mev_gal_kin"/>
</dbReference>
<keyword evidence="8 10" id="KW-0443">Lipid metabolism</keyword>
<evidence type="ECO:0000256" key="6">
    <source>
        <dbReference type="ARBA" id="ARBA00022840"/>
    </source>
</evidence>
<evidence type="ECO:0000259" key="13">
    <source>
        <dbReference type="Pfam" id="PF08544"/>
    </source>
</evidence>
<comment type="caution">
    <text evidence="14">The sequence shown here is derived from an EMBL/GenBank/DDBJ whole genome shotgun (WGS) entry which is preliminary data.</text>
</comment>
<dbReference type="OrthoDB" id="1652964at2759"/>
<keyword evidence="11" id="KW-0472">Membrane</keyword>
<keyword evidence="10" id="KW-0753">Steroid metabolism</keyword>
<dbReference type="PRINTS" id="PR00959">
    <property type="entry name" value="MEVGALKINASE"/>
</dbReference>
<comment type="similarity">
    <text evidence="10">Belongs to the GHMP kinase family. Mevalonate kinase subfamily.</text>
</comment>
<keyword evidence="15" id="KW-1185">Reference proteome</keyword>
<protein>
    <recommendedName>
        <fullName evidence="10">Mevalonate kinase</fullName>
        <shortName evidence="10">MK</shortName>
        <ecNumber evidence="10">2.7.1.36</ecNumber>
    </recommendedName>
</protein>
<dbReference type="InParanoid" id="A0A5N4AN65"/>
<name>A0A5N4AN65_PHOPY</name>
<dbReference type="SUPFAM" id="SSF55060">
    <property type="entry name" value="GHMP Kinase, C-terminal domain"/>
    <property type="match status" value="1"/>
</dbReference>
<evidence type="ECO:0000256" key="2">
    <source>
        <dbReference type="ARBA" id="ARBA00022516"/>
    </source>
</evidence>
<dbReference type="Pfam" id="PF00288">
    <property type="entry name" value="GHMP_kinases_N"/>
    <property type="match status" value="1"/>
</dbReference>
<dbReference type="AlphaFoldDB" id="A0A5N4AN65"/>
<dbReference type="Pfam" id="PF08544">
    <property type="entry name" value="GHMP_kinases_C"/>
    <property type="match status" value="1"/>
</dbReference>
<evidence type="ECO:0000313" key="15">
    <source>
        <dbReference type="Proteomes" id="UP000327044"/>
    </source>
</evidence>
<keyword evidence="11" id="KW-0812">Transmembrane</keyword>
<evidence type="ECO:0000256" key="9">
    <source>
        <dbReference type="ARBA" id="ARBA00029438"/>
    </source>
</evidence>
<dbReference type="NCBIfam" id="TIGR00549">
    <property type="entry name" value="mevalon_kin"/>
    <property type="match status" value="1"/>
</dbReference>
<dbReference type="UniPathway" id="UPA00057">
    <property type="reaction ID" value="UER00098"/>
</dbReference>
<dbReference type="GO" id="GO:0005829">
    <property type="term" value="C:cytosol"/>
    <property type="evidence" value="ECO:0007669"/>
    <property type="project" value="TreeGrafter"/>
</dbReference>
<dbReference type="Proteomes" id="UP000327044">
    <property type="component" value="Unassembled WGS sequence"/>
</dbReference>
<dbReference type="InterPro" id="IPR014721">
    <property type="entry name" value="Ribsml_uS5_D2-typ_fold_subgr"/>
</dbReference>
<keyword evidence="1 10" id="KW-0963">Cytoplasm</keyword>
<dbReference type="EC" id="2.7.1.36" evidence="10"/>
<dbReference type="InterPro" id="IPR036554">
    <property type="entry name" value="GHMP_kinase_C_sf"/>
</dbReference>
<dbReference type="PANTHER" id="PTHR43290:SF2">
    <property type="entry name" value="MEVALONATE KINASE"/>
    <property type="match status" value="1"/>
</dbReference>
<feature type="transmembrane region" description="Helical" evidence="11">
    <location>
        <begin position="122"/>
        <end position="139"/>
    </location>
</feature>
<evidence type="ECO:0000256" key="4">
    <source>
        <dbReference type="ARBA" id="ARBA00022741"/>
    </source>
</evidence>
<dbReference type="SUPFAM" id="SSF54211">
    <property type="entry name" value="Ribosomal protein S5 domain 2-like"/>
    <property type="match status" value="1"/>
</dbReference>
<feature type="domain" description="GHMP kinase N-terminal" evidence="12">
    <location>
        <begin position="140"/>
        <end position="223"/>
    </location>
</feature>
<comment type="subcellular location">
    <subcellularLocation>
        <location evidence="10">Cytoplasm</location>
    </subcellularLocation>
</comment>
<dbReference type="GO" id="GO:0005524">
    <property type="term" value="F:ATP binding"/>
    <property type="evidence" value="ECO:0007669"/>
    <property type="project" value="UniProtKB-KW"/>
</dbReference>
<keyword evidence="10" id="KW-0752">Steroid biosynthesis</keyword>
<keyword evidence="10" id="KW-0756">Sterol biosynthesis</keyword>
<keyword evidence="5 10" id="KW-0418">Kinase</keyword>
<evidence type="ECO:0000259" key="12">
    <source>
        <dbReference type="Pfam" id="PF00288"/>
    </source>
</evidence>
<feature type="domain" description="GHMP kinase C-terminal" evidence="13">
    <location>
        <begin position="305"/>
        <end position="369"/>
    </location>
</feature>
<dbReference type="InterPro" id="IPR020568">
    <property type="entry name" value="Ribosomal_Su5_D2-typ_SF"/>
</dbReference>
<keyword evidence="3 10" id="KW-0808">Transferase</keyword>
<gene>
    <name evidence="14" type="ORF">PPYR_06675</name>
</gene>
<evidence type="ECO:0000313" key="14">
    <source>
        <dbReference type="EMBL" id="KAB0798795.1"/>
    </source>
</evidence>
<dbReference type="PANTHER" id="PTHR43290">
    <property type="entry name" value="MEVALONATE KINASE"/>
    <property type="match status" value="1"/>
</dbReference>
<proteinExistence type="inferred from homology"/>
<dbReference type="GO" id="GO:0019287">
    <property type="term" value="P:isopentenyl diphosphate biosynthetic process, mevalonate pathway"/>
    <property type="evidence" value="ECO:0007669"/>
    <property type="project" value="UniProtKB-UniPathway"/>
</dbReference>
<keyword evidence="10" id="KW-1207">Sterol metabolism</keyword>
<dbReference type="InterPro" id="IPR013750">
    <property type="entry name" value="GHMP_kinase_C_dom"/>
</dbReference>
<comment type="catalytic activity">
    <reaction evidence="10">
        <text>(R)-mevalonate + ATP = (R)-5-phosphomevalonate + ADP + H(+)</text>
        <dbReference type="Rhea" id="RHEA:17065"/>
        <dbReference type="ChEBI" id="CHEBI:15378"/>
        <dbReference type="ChEBI" id="CHEBI:30616"/>
        <dbReference type="ChEBI" id="CHEBI:36464"/>
        <dbReference type="ChEBI" id="CHEBI:58146"/>
        <dbReference type="ChEBI" id="CHEBI:456216"/>
        <dbReference type="EC" id="2.7.1.36"/>
    </reaction>
</comment>
<dbReference type="Gene3D" id="3.30.70.890">
    <property type="entry name" value="GHMP kinase, C-terminal domain"/>
    <property type="match status" value="1"/>
</dbReference>
<reference evidence="14 15" key="1">
    <citation type="journal article" date="2018" name="Elife">
        <title>Firefly genomes illuminate parallel origins of bioluminescence in beetles.</title>
        <authorList>
            <person name="Fallon T.R."/>
            <person name="Lower S.E."/>
            <person name="Chang C.H."/>
            <person name="Bessho-Uehara M."/>
            <person name="Martin G.J."/>
            <person name="Bewick A.J."/>
            <person name="Behringer M."/>
            <person name="Debat H.J."/>
            <person name="Wong I."/>
            <person name="Day J.C."/>
            <person name="Suvorov A."/>
            <person name="Silva C.J."/>
            <person name="Stanger-Hall K.F."/>
            <person name="Hall D.W."/>
            <person name="Schmitz R.J."/>
            <person name="Nelson D.R."/>
            <person name="Lewis S.M."/>
            <person name="Shigenobu S."/>
            <person name="Bybee S.M."/>
            <person name="Larracuente A.M."/>
            <person name="Oba Y."/>
            <person name="Weng J.K."/>
        </authorList>
    </citation>
    <scope>NUCLEOTIDE SEQUENCE [LARGE SCALE GENOMIC DNA]</scope>
    <source>
        <strain evidence="14">1611_PpyrPB1</strain>
        <tissue evidence="14">Whole body</tissue>
    </source>
</reference>
<dbReference type="Gene3D" id="3.30.230.10">
    <property type="match status" value="1"/>
</dbReference>
<dbReference type="GO" id="GO:0004496">
    <property type="term" value="F:mevalonate kinase activity"/>
    <property type="evidence" value="ECO:0007669"/>
    <property type="project" value="UniProtKB-EC"/>
</dbReference>
<keyword evidence="7" id="KW-0460">Magnesium</keyword>
<evidence type="ECO:0000256" key="3">
    <source>
        <dbReference type="ARBA" id="ARBA00022679"/>
    </source>
</evidence>
<evidence type="ECO:0000256" key="11">
    <source>
        <dbReference type="SAM" id="Phobius"/>
    </source>
</evidence>
<evidence type="ECO:0000256" key="5">
    <source>
        <dbReference type="ARBA" id="ARBA00022777"/>
    </source>
</evidence>
<keyword evidence="2 10" id="KW-0444">Lipid biosynthesis</keyword>
<accession>A0A5N4AN65</accession>
<dbReference type="GO" id="GO:0006695">
    <property type="term" value="P:cholesterol biosynthetic process"/>
    <property type="evidence" value="ECO:0007669"/>
    <property type="project" value="TreeGrafter"/>
</dbReference>
<keyword evidence="6 10" id="KW-0067">ATP-binding</keyword>
<keyword evidence="11" id="KW-1133">Transmembrane helix</keyword>
<evidence type="ECO:0000256" key="1">
    <source>
        <dbReference type="ARBA" id="ARBA00022490"/>
    </source>
</evidence>
<dbReference type="EMBL" id="VVIM01000005">
    <property type="protein sequence ID" value="KAB0798795.1"/>
    <property type="molecule type" value="Genomic_DNA"/>
</dbReference>
<evidence type="ECO:0000256" key="8">
    <source>
        <dbReference type="ARBA" id="ARBA00023098"/>
    </source>
</evidence>